<keyword evidence="1" id="KW-0472">Membrane</keyword>
<evidence type="ECO:0000259" key="2">
    <source>
        <dbReference type="Pfam" id="PF04773"/>
    </source>
</evidence>
<name>A0A918UJJ7_9BACT</name>
<dbReference type="GO" id="GO:0016989">
    <property type="term" value="F:sigma factor antagonist activity"/>
    <property type="evidence" value="ECO:0007669"/>
    <property type="project" value="TreeGrafter"/>
</dbReference>
<evidence type="ECO:0000313" key="4">
    <source>
        <dbReference type="Proteomes" id="UP000619457"/>
    </source>
</evidence>
<feature type="transmembrane region" description="Helical" evidence="1">
    <location>
        <begin position="80"/>
        <end position="102"/>
    </location>
</feature>
<protein>
    <submittedName>
        <fullName evidence="3">Anti-sigma factor</fullName>
    </submittedName>
</protein>
<dbReference type="PIRSF" id="PIRSF018266">
    <property type="entry name" value="FecR"/>
    <property type="match status" value="1"/>
</dbReference>
<dbReference type="InterPro" id="IPR012373">
    <property type="entry name" value="Ferrdict_sens_TM"/>
</dbReference>
<evidence type="ECO:0000313" key="3">
    <source>
        <dbReference type="EMBL" id="GGZ14567.1"/>
    </source>
</evidence>
<dbReference type="PANTHER" id="PTHR30273:SF2">
    <property type="entry name" value="PROTEIN FECR"/>
    <property type="match status" value="1"/>
</dbReference>
<dbReference type="InterPro" id="IPR006860">
    <property type="entry name" value="FecR"/>
</dbReference>
<dbReference type="Gene3D" id="2.60.120.1440">
    <property type="match status" value="1"/>
</dbReference>
<dbReference type="Proteomes" id="UP000619457">
    <property type="component" value="Unassembled WGS sequence"/>
</dbReference>
<proteinExistence type="predicted"/>
<sequence>MNQIEIQQLIDKFLTGNISPEEQRKLDDWYDGYEYLPSHTDGMRAEEQWEIRSRILGAVKAQAFGEESSKLKDIKGSKVYLGRAAAVMICMMILLTSVWMVLRPEELKFQTGIGEQLTLTLPDSTKVILNGNSSLEYTLDVLGNFDRNVKLNGEGFFDVTHTMDHQRFVINKGTDVEVEVYGTTFSYQKRGDKKLLALESGSVKLTQTDFKSYSSLFIRPGEVASYSSESKEMNIYEPINLESYLSWKDGKLILEDLSLAEVLEEIKGSYGLELAIDSSRWSGHKVSGTLPLPRDPKVLIYNLENLFNVSIEIVE</sequence>
<accession>A0A918UJJ7</accession>
<keyword evidence="4" id="KW-1185">Reference proteome</keyword>
<reference evidence="3" key="1">
    <citation type="journal article" date="2014" name="Int. J. Syst. Evol. Microbiol.">
        <title>Complete genome sequence of Corynebacterium casei LMG S-19264T (=DSM 44701T), isolated from a smear-ripened cheese.</title>
        <authorList>
            <consortium name="US DOE Joint Genome Institute (JGI-PGF)"/>
            <person name="Walter F."/>
            <person name="Albersmeier A."/>
            <person name="Kalinowski J."/>
            <person name="Ruckert C."/>
        </authorList>
    </citation>
    <scope>NUCLEOTIDE SEQUENCE</scope>
    <source>
        <strain evidence="3">KCTC 12368</strain>
    </source>
</reference>
<dbReference type="RefSeq" id="WP_018474458.1">
    <property type="nucleotide sequence ID" value="NZ_BMWX01000001.1"/>
</dbReference>
<dbReference type="Pfam" id="PF04773">
    <property type="entry name" value="FecR"/>
    <property type="match status" value="1"/>
</dbReference>
<reference evidence="3" key="2">
    <citation type="submission" date="2020-09" db="EMBL/GenBank/DDBJ databases">
        <authorList>
            <person name="Sun Q."/>
            <person name="Kim S."/>
        </authorList>
    </citation>
    <scope>NUCLEOTIDE SEQUENCE</scope>
    <source>
        <strain evidence="3">KCTC 12368</strain>
    </source>
</reference>
<dbReference type="AlphaFoldDB" id="A0A918UJJ7"/>
<evidence type="ECO:0000256" key="1">
    <source>
        <dbReference type="SAM" id="Phobius"/>
    </source>
</evidence>
<comment type="caution">
    <text evidence="3">The sequence shown here is derived from an EMBL/GenBank/DDBJ whole genome shotgun (WGS) entry which is preliminary data.</text>
</comment>
<gene>
    <name evidence="3" type="ORF">GCM10007049_03060</name>
</gene>
<dbReference type="EMBL" id="BMWX01000001">
    <property type="protein sequence ID" value="GGZ14567.1"/>
    <property type="molecule type" value="Genomic_DNA"/>
</dbReference>
<keyword evidence="1" id="KW-0812">Transmembrane</keyword>
<organism evidence="3 4">
    <name type="scientific">Echinicola pacifica</name>
    <dbReference type="NCBI Taxonomy" id="346377"/>
    <lineage>
        <taxon>Bacteria</taxon>
        <taxon>Pseudomonadati</taxon>
        <taxon>Bacteroidota</taxon>
        <taxon>Cytophagia</taxon>
        <taxon>Cytophagales</taxon>
        <taxon>Cyclobacteriaceae</taxon>
        <taxon>Echinicola</taxon>
    </lineage>
</organism>
<keyword evidence="1" id="KW-1133">Transmembrane helix</keyword>
<feature type="domain" description="FecR protein" evidence="2">
    <location>
        <begin position="110"/>
        <end position="204"/>
    </location>
</feature>
<dbReference type="PANTHER" id="PTHR30273">
    <property type="entry name" value="PERIPLASMIC SIGNAL SENSOR AND SIGMA FACTOR ACTIVATOR FECR-RELATED"/>
    <property type="match status" value="1"/>
</dbReference>